<dbReference type="GO" id="GO:0008324">
    <property type="term" value="F:monoatomic cation transmembrane transporter activity"/>
    <property type="evidence" value="ECO:0007669"/>
    <property type="project" value="TreeGrafter"/>
</dbReference>
<dbReference type="InterPro" id="IPR051359">
    <property type="entry name" value="CaCA_antiporter"/>
</dbReference>
<dbReference type="InterPro" id="IPR004837">
    <property type="entry name" value="NaCa_Exmemb"/>
</dbReference>
<evidence type="ECO:0000256" key="6">
    <source>
        <dbReference type="ARBA" id="ARBA00023136"/>
    </source>
</evidence>
<protein>
    <recommendedName>
        <fullName evidence="9">Sodium/calcium exchanger membrane region domain-containing protein</fullName>
    </recommendedName>
</protein>
<evidence type="ECO:0000259" key="9">
    <source>
        <dbReference type="Pfam" id="PF01699"/>
    </source>
</evidence>
<evidence type="ECO:0000313" key="10">
    <source>
        <dbReference type="EMBL" id="KAG2200286.1"/>
    </source>
</evidence>
<feature type="transmembrane region" description="Helical" evidence="7">
    <location>
        <begin position="123"/>
        <end position="145"/>
    </location>
</feature>
<evidence type="ECO:0000256" key="2">
    <source>
        <dbReference type="ARBA" id="ARBA00008170"/>
    </source>
</evidence>
<organism evidence="10 11">
    <name type="scientific">Mucor saturninus</name>
    <dbReference type="NCBI Taxonomy" id="64648"/>
    <lineage>
        <taxon>Eukaryota</taxon>
        <taxon>Fungi</taxon>
        <taxon>Fungi incertae sedis</taxon>
        <taxon>Mucoromycota</taxon>
        <taxon>Mucoromycotina</taxon>
        <taxon>Mucoromycetes</taxon>
        <taxon>Mucorales</taxon>
        <taxon>Mucorineae</taxon>
        <taxon>Mucoraceae</taxon>
        <taxon>Mucor</taxon>
    </lineage>
</organism>
<keyword evidence="11" id="KW-1185">Reference proteome</keyword>
<evidence type="ECO:0000256" key="5">
    <source>
        <dbReference type="ARBA" id="ARBA00022989"/>
    </source>
</evidence>
<name>A0A8H7UVL6_9FUNG</name>
<dbReference type="Gene3D" id="1.20.1420.30">
    <property type="entry name" value="NCX, central ion-binding region"/>
    <property type="match status" value="1"/>
</dbReference>
<dbReference type="PANTHER" id="PTHR12266">
    <property type="entry name" value="NA+/CA2+ K+ INDEPENDENT EXCHANGER"/>
    <property type="match status" value="1"/>
</dbReference>
<keyword evidence="5 7" id="KW-1133">Transmembrane helix</keyword>
<feature type="domain" description="Sodium/calcium exchanger membrane region" evidence="9">
    <location>
        <begin position="4"/>
        <end position="141"/>
    </location>
</feature>
<evidence type="ECO:0000256" key="4">
    <source>
        <dbReference type="ARBA" id="ARBA00022692"/>
    </source>
</evidence>
<keyword evidence="8" id="KW-0732">Signal</keyword>
<reference evidence="10" key="1">
    <citation type="submission" date="2020-12" db="EMBL/GenBank/DDBJ databases">
        <title>Metabolic potential, ecology and presence of endohyphal bacteria is reflected in genomic diversity of Mucoromycotina.</title>
        <authorList>
            <person name="Muszewska A."/>
            <person name="Okrasinska A."/>
            <person name="Steczkiewicz K."/>
            <person name="Drgas O."/>
            <person name="Orlowska M."/>
            <person name="Perlinska-Lenart U."/>
            <person name="Aleksandrzak-Piekarczyk T."/>
            <person name="Szatraj K."/>
            <person name="Zielenkiewicz U."/>
            <person name="Pilsyk S."/>
            <person name="Malc E."/>
            <person name="Mieczkowski P."/>
            <person name="Kruszewska J.S."/>
            <person name="Biernat P."/>
            <person name="Pawlowska J."/>
        </authorList>
    </citation>
    <scope>NUCLEOTIDE SEQUENCE</scope>
    <source>
        <strain evidence="10">WA0000017839</strain>
    </source>
</reference>
<feature type="transmembrane region" description="Helical" evidence="7">
    <location>
        <begin position="65"/>
        <end position="88"/>
    </location>
</feature>
<dbReference type="AlphaFoldDB" id="A0A8H7UVL6"/>
<feature type="chain" id="PRO_5034610374" description="Sodium/calcium exchanger membrane region domain-containing protein" evidence="8">
    <location>
        <begin position="17"/>
        <end position="181"/>
    </location>
</feature>
<evidence type="ECO:0000256" key="8">
    <source>
        <dbReference type="SAM" id="SignalP"/>
    </source>
</evidence>
<proteinExistence type="inferred from homology"/>
<dbReference type="Proteomes" id="UP000603453">
    <property type="component" value="Unassembled WGS sequence"/>
</dbReference>
<comment type="similarity">
    <text evidence="2">Belongs to the Ca(2+):cation antiporter (CaCA) (TC 2.A.19) family.</text>
</comment>
<feature type="signal peptide" evidence="8">
    <location>
        <begin position="1"/>
        <end position="16"/>
    </location>
</feature>
<gene>
    <name evidence="10" type="ORF">INT47_000279</name>
</gene>
<feature type="transmembrane region" description="Helical" evidence="7">
    <location>
        <begin position="100"/>
        <end position="117"/>
    </location>
</feature>
<evidence type="ECO:0000256" key="1">
    <source>
        <dbReference type="ARBA" id="ARBA00004141"/>
    </source>
</evidence>
<accession>A0A8H7UVL6</accession>
<evidence type="ECO:0000256" key="3">
    <source>
        <dbReference type="ARBA" id="ARBA00022448"/>
    </source>
</evidence>
<evidence type="ECO:0000256" key="7">
    <source>
        <dbReference type="SAM" id="Phobius"/>
    </source>
</evidence>
<dbReference type="PANTHER" id="PTHR12266:SF0">
    <property type="entry name" value="MITOCHONDRIAL SODIUM_CALCIUM EXCHANGER PROTEIN"/>
    <property type="match status" value="1"/>
</dbReference>
<comment type="caution">
    <text evidence="10">The sequence shown here is derived from an EMBL/GenBank/DDBJ whole genome shotgun (WGS) entry which is preliminary data.</text>
</comment>
<dbReference type="EMBL" id="JAEPRD010000085">
    <property type="protein sequence ID" value="KAG2200286.1"/>
    <property type="molecule type" value="Genomic_DNA"/>
</dbReference>
<dbReference type="GO" id="GO:0006874">
    <property type="term" value="P:intracellular calcium ion homeostasis"/>
    <property type="evidence" value="ECO:0007669"/>
    <property type="project" value="TreeGrafter"/>
</dbReference>
<dbReference type="OrthoDB" id="407410at2759"/>
<dbReference type="GO" id="GO:0016020">
    <property type="term" value="C:membrane"/>
    <property type="evidence" value="ECO:0007669"/>
    <property type="project" value="UniProtKB-SubCell"/>
</dbReference>
<keyword evidence="6 7" id="KW-0472">Membrane</keyword>
<keyword evidence="3" id="KW-0813">Transport</keyword>
<dbReference type="InterPro" id="IPR044880">
    <property type="entry name" value="NCX_ion-bd_dom_sf"/>
</dbReference>
<comment type="subcellular location">
    <subcellularLocation>
        <location evidence="1">Membrane</location>
        <topology evidence="1">Multi-pass membrane protein</topology>
    </subcellularLocation>
</comment>
<dbReference type="Pfam" id="PF01699">
    <property type="entry name" value="Na_Ca_ex"/>
    <property type="match status" value="1"/>
</dbReference>
<sequence length="181" mass="19713">MSCLLMLFGAISVVASDFFCPNLQTISAKLQLSESMAGVTVLALGNGSPDLFSTFSAMDTGAGSLAIGELIGAAFFIVAVVAGCMGIIKPFQSQRVTFMRDASFLTGAIMIITWIVYHQGIYWYHSVLLIAYYLCYVSVVVFGAYSKNIDNEINDYSQKPEQISPKSDIDETTHLLYQGGW</sequence>
<keyword evidence="4 7" id="KW-0812">Transmembrane</keyword>
<evidence type="ECO:0000313" key="11">
    <source>
        <dbReference type="Proteomes" id="UP000603453"/>
    </source>
</evidence>